<accession>A0ABZ2XFQ8</accession>
<sequence length="298" mass="31388">MIIAARSLSLTCLCLLAAIALSACSPRALVITSLADELAGQSQGAENDPELARDAAPFYLKLSEAVLAQQPGHAALAEGLAARMTEYAYAFVAFEADRVERDDLAAADHLRRRAAGLYQRASRHALRALEIRHPGFAVALADPSASVTLPASDTGLAYWAAAAWGSWIALAKDDPEIVADLPLVVRLAAVAEAADPDWGNGALTSLRATLEAARPGGDRALAARWFDAAIARAAGGSAAVFVAKAESIALPAGQRESFETLLRQALAVRDTAGSPLTLQNEVMRRRAAWLLEQAPDLF</sequence>
<gene>
    <name evidence="2" type="ORF">AADV58_15865</name>
</gene>
<organism evidence="2 3">
    <name type="scientific">Azonexus hydrophilus</name>
    <dbReference type="NCBI Taxonomy" id="418702"/>
    <lineage>
        <taxon>Bacteria</taxon>
        <taxon>Pseudomonadati</taxon>
        <taxon>Pseudomonadota</taxon>
        <taxon>Betaproteobacteria</taxon>
        <taxon>Rhodocyclales</taxon>
        <taxon>Azonexaceae</taxon>
        <taxon>Azonexus</taxon>
    </lineage>
</organism>
<dbReference type="Gene3D" id="1.25.40.920">
    <property type="entry name" value="TRAP transporter T-component"/>
    <property type="match status" value="1"/>
</dbReference>
<dbReference type="Pfam" id="PF16811">
    <property type="entry name" value="TAtT"/>
    <property type="match status" value="1"/>
</dbReference>
<dbReference type="InterPro" id="IPR031823">
    <property type="entry name" value="TatT"/>
</dbReference>
<evidence type="ECO:0000313" key="3">
    <source>
        <dbReference type="Proteomes" id="UP001479520"/>
    </source>
</evidence>
<evidence type="ECO:0000313" key="2">
    <source>
        <dbReference type="EMBL" id="WZJ21406.1"/>
    </source>
</evidence>
<dbReference type="Proteomes" id="UP001479520">
    <property type="component" value="Chromosome"/>
</dbReference>
<proteinExistence type="predicted"/>
<dbReference type="EMBL" id="CP151406">
    <property type="protein sequence ID" value="WZJ21406.1"/>
    <property type="molecule type" value="Genomic_DNA"/>
</dbReference>
<feature type="signal peptide" evidence="1">
    <location>
        <begin position="1"/>
        <end position="23"/>
    </location>
</feature>
<evidence type="ECO:0000256" key="1">
    <source>
        <dbReference type="SAM" id="SignalP"/>
    </source>
</evidence>
<dbReference type="RefSeq" id="WP_341743677.1">
    <property type="nucleotide sequence ID" value="NZ_CP151406.1"/>
</dbReference>
<dbReference type="PROSITE" id="PS51257">
    <property type="entry name" value="PROKAR_LIPOPROTEIN"/>
    <property type="match status" value="1"/>
</dbReference>
<name>A0ABZ2XFQ8_9RHOO</name>
<keyword evidence="3" id="KW-1185">Reference proteome</keyword>
<keyword evidence="1" id="KW-0732">Signal</keyword>
<reference evidence="2 3" key="1">
    <citation type="submission" date="2024-04" db="EMBL/GenBank/DDBJ databases">
        <title>Dissimilatory iodate-reducing microorganisms contribute to the enrichment of iodine in groundwater.</title>
        <authorList>
            <person name="Jiang Z."/>
        </authorList>
    </citation>
    <scope>NUCLEOTIDE SEQUENCE [LARGE SCALE GENOMIC DNA]</scope>
    <source>
        <strain evidence="2 3">NCP973</strain>
    </source>
</reference>
<dbReference type="InterPro" id="IPR038537">
    <property type="entry name" value="TatT_sf"/>
</dbReference>
<protein>
    <submittedName>
        <fullName evidence="2">TRAP transporter TatT component family protein</fullName>
    </submittedName>
</protein>
<feature type="chain" id="PRO_5045388832" evidence="1">
    <location>
        <begin position="24"/>
        <end position="298"/>
    </location>
</feature>